<reference evidence="20" key="2">
    <citation type="submission" date="2005-08" db="EMBL/GenBank/DDBJ databases">
        <title>Complete sequence of Chromosome 1 of Nitrosospira multiformis ATCC 25196.</title>
        <authorList>
            <consortium name="US DOE Joint Genome Institute"/>
            <person name="Copeland A."/>
            <person name="Lucas S."/>
            <person name="Lapidus A."/>
            <person name="Barry K."/>
            <person name="Detter J.C."/>
            <person name="Glavina T."/>
            <person name="Hammon N."/>
            <person name="Israni S."/>
            <person name="Pitluck S."/>
            <person name="Chain P."/>
            <person name="Malfatti S."/>
            <person name="Shin M."/>
            <person name="Vergez L."/>
            <person name="Schmutz J."/>
            <person name="Larimer F."/>
            <person name="Land M."/>
            <person name="Hauser L."/>
            <person name="Kyrpides N."/>
            <person name="Lykidis A."/>
            <person name="Richardson P."/>
        </authorList>
    </citation>
    <scope>NUCLEOTIDE SEQUENCE</scope>
    <source>
        <strain evidence="20">ATCC 25196</strain>
    </source>
</reference>
<feature type="signal peptide" evidence="17">
    <location>
        <begin position="1"/>
        <end position="32"/>
    </location>
</feature>
<dbReference type="HOGENOM" id="CLU_008287_9_4_4"/>
<keyword evidence="8" id="KW-0408">Iron</keyword>
<evidence type="ECO:0000256" key="3">
    <source>
        <dbReference type="ARBA" id="ARBA00022448"/>
    </source>
</evidence>
<dbReference type="Gene3D" id="2.40.170.20">
    <property type="entry name" value="TonB-dependent receptor, beta-barrel domain"/>
    <property type="match status" value="1"/>
</dbReference>
<organism evidence="20 22">
    <name type="scientific">Nitrosospira multiformis (strain ATCC 25196 / NCIMB 11849 / C 71)</name>
    <dbReference type="NCBI Taxonomy" id="323848"/>
    <lineage>
        <taxon>Bacteria</taxon>
        <taxon>Pseudomonadati</taxon>
        <taxon>Pseudomonadota</taxon>
        <taxon>Betaproteobacteria</taxon>
        <taxon>Nitrosomonadales</taxon>
        <taxon>Nitrosomonadaceae</taxon>
        <taxon>Nitrosospira</taxon>
    </lineage>
</organism>
<reference evidence="22" key="1">
    <citation type="submission" date="2005-08" db="EMBL/GenBank/DDBJ databases">
        <title>Complete sequence of chromosome 1 of Nitrosospira multiformis ATCC 25196.</title>
        <authorList>
            <person name="Copeland A."/>
            <person name="Lucas S."/>
            <person name="Lapidus A."/>
            <person name="Barry K."/>
            <person name="Detter J.C."/>
            <person name="Glavina T."/>
            <person name="Hammon N."/>
            <person name="Israni S."/>
            <person name="Pitluck S."/>
            <person name="Chain P."/>
            <person name="Malfatti S."/>
            <person name="Shin M."/>
            <person name="Vergez L."/>
            <person name="Schmutz J."/>
            <person name="Larimer F."/>
            <person name="Land M."/>
            <person name="Hauser L."/>
            <person name="Kyrpides N."/>
            <person name="Lykidis A."/>
            <person name="Richardson P."/>
        </authorList>
    </citation>
    <scope>NUCLEOTIDE SEQUENCE [LARGE SCALE GENOMIC DNA]</scope>
    <source>
        <strain evidence="22">ATCC 25196 / NCIMB 11849 / C 71</strain>
    </source>
</reference>
<evidence type="ECO:0000256" key="16">
    <source>
        <dbReference type="SAM" id="MobiDB-lite"/>
    </source>
</evidence>
<dbReference type="Proteomes" id="UP000236751">
    <property type="component" value="Unassembled WGS sequence"/>
</dbReference>
<dbReference type="PANTHER" id="PTHR32552">
    <property type="entry name" value="FERRICHROME IRON RECEPTOR-RELATED"/>
    <property type="match status" value="1"/>
</dbReference>
<keyword evidence="5" id="KW-0410">Iron transport</keyword>
<dbReference type="CDD" id="cd01347">
    <property type="entry name" value="ligand_gated_channel"/>
    <property type="match status" value="1"/>
</dbReference>
<keyword evidence="12 20" id="KW-0675">Receptor</keyword>
<feature type="chain" id="PRO_5014308885" evidence="17">
    <location>
        <begin position="33"/>
        <end position="762"/>
    </location>
</feature>
<evidence type="ECO:0000259" key="18">
    <source>
        <dbReference type="Pfam" id="PF00593"/>
    </source>
</evidence>
<reference evidence="21 23" key="4">
    <citation type="submission" date="2016-10" db="EMBL/GenBank/DDBJ databases">
        <authorList>
            <person name="de Groot N.N."/>
        </authorList>
    </citation>
    <scope>NUCLEOTIDE SEQUENCE [LARGE SCALE GENOMIC DNA]</scope>
    <source>
        <strain evidence="21 23">Nl13</strain>
    </source>
</reference>
<evidence type="ECO:0000256" key="5">
    <source>
        <dbReference type="ARBA" id="ARBA00022496"/>
    </source>
</evidence>
<evidence type="ECO:0000256" key="6">
    <source>
        <dbReference type="ARBA" id="ARBA00022692"/>
    </source>
</evidence>
<dbReference type="Proteomes" id="UP000002718">
    <property type="component" value="Chromosome"/>
</dbReference>
<comment type="subcellular location">
    <subcellularLocation>
        <location evidence="1 14">Cell outer membrane</location>
        <topology evidence="1 14">Multi-pass membrane protein</topology>
    </subcellularLocation>
</comment>
<gene>
    <name evidence="20" type="ordered locus">Nmul_A2391</name>
    <name evidence="21" type="ORF">SAMN05216403_11646</name>
</gene>
<keyword evidence="11 14" id="KW-0472">Membrane</keyword>
<evidence type="ECO:0000256" key="13">
    <source>
        <dbReference type="ARBA" id="ARBA00023237"/>
    </source>
</evidence>
<feature type="domain" description="TonB-dependent receptor-like beta-barrel" evidence="18">
    <location>
        <begin position="296"/>
        <end position="731"/>
    </location>
</feature>
<evidence type="ECO:0000259" key="19">
    <source>
        <dbReference type="Pfam" id="PF07715"/>
    </source>
</evidence>
<keyword evidence="9" id="KW-0406">Ion transport</keyword>
<evidence type="ECO:0000256" key="11">
    <source>
        <dbReference type="ARBA" id="ARBA00023136"/>
    </source>
</evidence>
<dbReference type="InterPro" id="IPR012910">
    <property type="entry name" value="Plug_dom"/>
</dbReference>
<evidence type="ECO:0000313" key="22">
    <source>
        <dbReference type="Proteomes" id="UP000002718"/>
    </source>
</evidence>
<name>Q2Y6E1_NITMU</name>
<reference evidence="20 22" key="3">
    <citation type="journal article" date="2008" name="Appl. Environ. Microbiol.">
        <title>Complete genome sequence of Nitrosospira multiformis, an ammonia-oxidizing bacterium from the soil environment.</title>
        <authorList>
            <person name="Norton J.M."/>
            <person name="Klotz M.G."/>
            <person name="Stein L.Y."/>
            <person name="Arp D.J."/>
            <person name="Bottomley P.J."/>
            <person name="Chain P.S."/>
            <person name="Hauser L.J."/>
            <person name="Land M.L."/>
            <person name="Larimer F.W."/>
            <person name="Shin M.W."/>
            <person name="Starkenburg S.R."/>
        </authorList>
    </citation>
    <scope>NUCLEOTIDE SEQUENCE [LARGE SCALE GENOMIC DNA]</scope>
    <source>
        <strain evidence="20">ATCC 25196</strain>
        <strain evidence="22">ATCC 25196 / NCIMB 11849 / C 71</strain>
    </source>
</reference>
<evidence type="ECO:0000256" key="7">
    <source>
        <dbReference type="ARBA" id="ARBA00022729"/>
    </source>
</evidence>
<keyword evidence="6 14" id="KW-0812">Transmembrane</keyword>
<evidence type="ECO:0000256" key="15">
    <source>
        <dbReference type="RuleBase" id="RU003357"/>
    </source>
</evidence>
<evidence type="ECO:0000256" key="1">
    <source>
        <dbReference type="ARBA" id="ARBA00004571"/>
    </source>
</evidence>
<evidence type="ECO:0000256" key="2">
    <source>
        <dbReference type="ARBA" id="ARBA00009810"/>
    </source>
</evidence>
<sequence length="762" mass="83061">MKQLSRFKPISRFLVPITLFCSWSLIPVPAAAQDAATSPDTVISQGGTSPDAATAQDAVATQDAGKEKEKNATLPEIKVTTGRVRPGTIEDVARTGSKTDTPLRDIPATVNVVPASTLKEQGVIEMNDAMRNVSSVQPLMGGGYGFANSFTSRGLALSFFRDYIPDGNLQNNYFRTMYDIERIEVLKGPGSALFGVAGPGGSLNLVTKQPRYSFGLSAGTMLGSFGTRNGYVDVTGAIPYLPNVAGRLIADMEHTDGFRGLERNIVEASPSFTWRLADDKTLHVDYDHRELKIKPDNYGILFDANSNIANVSRDTRYYSRFNKTDHTINRLGLTHHWTLSDTLSMRTAFVYDARTLELLRNAGGNQGNAAGFSTGRTAYQQFDNAGYTTLQNEFVWKTSTGPVKHTFLGGFEYKNVDINAARSTYTLDRINIFNPVVETSLNDPKVNGGSLTFDRHIGSDQVSFYAQDQIDLTEQFKLRLGIRNDLVKYSDKGLQRANPTAHGSPIRYREIVQTKSMTTYSTGGVYQPTQNLAFYAGYSTGAFINLSTEPQALSTAPETSDQVEVGAKMMLFDGKADLNVALFQSSRNNYFVTLPGSGNIPTPDGKDRTRGVEVSLGFRPVAGWSIIGNGVVMDPETRAGNVATNSVLGITRSVFGTRPVGVATTMGNLWMTYEIQSGLARGLMFGFGVTYKGDSYADSLNLLKVPSYVVFDAAASYRIKKVDLAVNIKNLTDKTYYTNPTFAGALPGNPLSAFGSIRFNFN</sequence>
<evidence type="ECO:0000256" key="9">
    <source>
        <dbReference type="ARBA" id="ARBA00023065"/>
    </source>
</evidence>
<dbReference type="PROSITE" id="PS52016">
    <property type="entry name" value="TONB_DEPENDENT_REC_3"/>
    <property type="match status" value="1"/>
</dbReference>
<keyword evidence="13 14" id="KW-0998">Cell outer membrane</keyword>
<dbReference type="GO" id="GO:0009279">
    <property type="term" value="C:cell outer membrane"/>
    <property type="evidence" value="ECO:0007669"/>
    <property type="project" value="UniProtKB-SubCell"/>
</dbReference>
<dbReference type="SUPFAM" id="SSF56935">
    <property type="entry name" value="Porins"/>
    <property type="match status" value="1"/>
</dbReference>
<dbReference type="STRING" id="323848.Nmul_A2391"/>
<dbReference type="InterPro" id="IPR000531">
    <property type="entry name" value="Beta-barrel_TonB"/>
</dbReference>
<evidence type="ECO:0000256" key="17">
    <source>
        <dbReference type="SAM" id="SignalP"/>
    </source>
</evidence>
<dbReference type="Pfam" id="PF07715">
    <property type="entry name" value="Plug"/>
    <property type="match status" value="1"/>
</dbReference>
<evidence type="ECO:0000256" key="4">
    <source>
        <dbReference type="ARBA" id="ARBA00022452"/>
    </source>
</evidence>
<evidence type="ECO:0000256" key="12">
    <source>
        <dbReference type="ARBA" id="ARBA00023170"/>
    </source>
</evidence>
<feature type="domain" description="TonB-dependent receptor plug" evidence="19">
    <location>
        <begin position="103"/>
        <end position="201"/>
    </location>
</feature>
<keyword evidence="7 17" id="KW-0732">Signal</keyword>
<dbReference type="eggNOG" id="COG4774">
    <property type="taxonomic scope" value="Bacteria"/>
</dbReference>
<dbReference type="InterPro" id="IPR039426">
    <property type="entry name" value="TonB-dep_rcpt-like"/>
</dbReference>
<evidence type="ECO:0000313" key="20">
    <source>
        <dbReference type="EMBL" id="ABB75680.1"/>
    </source>
</evidence>
<feature type="compositionally biased region" description="Polar residues" evidence="16">
    <location>
        <begin position="39"/>
        <end position="48"/>
    </location>
</feature>
<keyword evidence="3 14" id="KW-0813">Transport</keyword>
<dbReference type="InterPro" id="IPR037066">
    <property type="entry name" value="Plug_dom_sf"/>
</dbReference>
<dbReference type="Gene3D" id="2.170.130.10">
    <property type="entry name" value="TonB-dependent receptor, plug domain"/>
    <property type="match status" value="1"/>
</dbReference>
<evidence type="ECO:0000256" key="8">
    <source>
        <dbReference type="ARBA" id="ARBA00023004"/>
    </source>
</evidence>
<evidence type="ECO:0000313" key="21">
    <source>
        <dbReference type="EMBL" id="SEF93706.1"/>
    </source>
</evidence>
<proteinExistence type="inferred from homology"/>
<keyword evidence="4 14" id="KW-1134">Transmembrane beta strand</keyword>
<dbReference type="Pfam" id="PF00593">
    <property type="entry name" value="TonB_dep_Rec_b-barrel"/>
    <property type="match status" value="1"/>
</dbReference>
<evidence type="ECO:0000256" key="14">
    <source>
        <dbReference type="PROSITE-ProRule" id="PRU01360"/>
    </source>
</evidence>
<comment type="similarity">
    <text evidence="2 14 15">Belongs to the TonB-dependent receptor family.</text>
</comment>
<protein>
    <submittedName>
        <fullName evidence="21">Iron complex outermembrane recepter protein</fullName>
    </submittedName>
    <submittedName>
        <fullName evidence="20">TonB-dependent receptor</fullName>
    </submittedName>
</protein>
<keyword evidence="22" id="KW-1185">Reference proteome</keyword>
<dbReference type="KEGG" id="nmu:Nmul_A2391"/>
<accession>Q2Y6E1</accession>
<dbReference type="InterPro" id="IPR036942">
    <property type="entry name" value="Beta-barrel_TonB_sf"/>
</dbReference>
<feature type="region of interest" description="Disordered" evidence="16">
    <location>
        <begin position="39"/>
        <end position="74"/>
    </location>
</feature>
<dbReference type="GO" id="GO:0015344">
    <property type="term" value="F:siderophore uptake transmembrane transporter activity"/>
    <property type="evidence" value="ECO:0007669"/>
    <property type="project" value="TreeGrafter"/>
</dbReference>
<dbReference type="AlphaFoldDB" id="Q2Y6E1"/>
<evidence type="ECO:0000256" key="10">
    <source>
        <dbReference type="ARBA" id="ARBA00023077"/>
    </source>
</evidence>
<dbReference type="EMBL" id="CP000103">
    <property type="protein sequence ID" value="ABB75680.1"/>
    <property type="molecule type" value="Genomic_DNA"/>
</dbReference>
<dbReference type="PANTHER" id="PTHR32552:SF68">
    <property type="entry name" value="FERRICHROME OUTER MEMBRANE TRANSPORTER_PHAGE RECEPTOR"/>
    <property type="match status" value="1"/>
</dbReference>
<feature type="compositionally biased region" description="Low complexity" evidence="16">
    <location>
        <begin position="51"/>
        <end position="63"/>
    </location>
</feature>
<evidence type="ECO:0000313" key="23">
    <source>
        <dbReference type="Proteomes" id="UP000236751"/>
    </source>
</evidence>
<dbReference type="EMBL" id="FNVK01000016">
    <property type="protein sequence ID" value="SEF93706.1"/>
    <property type="molecule type" value="Genomic_DNA"/>
</dbReference>
<keyword evidence="10 15" id="KW-0798">TonB box</keyword>